<dbReference type="OrthoDB" id="5867083at2759"/>
<accession>A0A0B1RUN7</accession>
<dbReference type="PANTHER" id="PTHR21724:SF111">
    <property type="entry name" value="SHKT DOMAIN-CONTAINING PROTEIN"/>
    <property type="match status" value="1"/>
</dbReference>
<dbReference type="AlphaFoldDB" id="A0A0B1RUN7"/>
<dbReference type="PANTHER" id="PTHR21724">
    <property type="entry name" value="SHKT DOMAIN-CONTAINING PROTEIN"/>
    <property type="match status" value="1"/>
</dbReference>
<dbReference type="Pfam" id="PF01549">
    <property type="entry name" value="ShK"/>
    <property type="match status" value="2"/>
</dbReference>
<reference evidence="3 4" key="1">
    <citation type="submission" date="2014-03" db="EMBL/GenBank/DDBJ databases">
        <title>Draft genome of the hookworm Oesophagostomum dentatum.</title>
        <authorList>
            <person name="Mitreva M."/>
        </authorList>
    </citation>
    <scope>NUCLEOTIDE SEQUENCE [LARGE SCALE GENOMIC DNA]</scope>
    <source>
        <strain evidence="3 4">OD-Hann</strain>
    </source>
</reference>
<evidence type="ECO:0000259" key="2">
    <source>
        <dbReference type="PROSITE" id="PS51670"/>
    </source>
</evidence>
<dbReference type="Proteomes" id="UP000053660">
    <property type="component" value="Unassembled WGS sequence"/>
</dbReference>
<dbReference type="Gene3D" id="1.10.10.1940">
    <property type="match status" value="1"/>
</dbReference>
<dbReference type="SMART" id="SM00254">
    <property type="entry name" value="ShKT"/>
    <property type="match status" value="1"/>
</dbReference>
<dbReference type="PROSITE" id="PS51670">
    <property type="entry name" value="SHKT"/>
    <property type="match status" value="1"/>
</dbReference>
<proteinExistence type="predicted"/>
<name>A0A0B1RUN7_OESDE</name>
<sequence>MFQSENVANEEVKQAIIKVCPKTCGYCCLTDAFNCDNKPFPRISCSAITQTMCQNEIWRPIITEDCPKICGFCEASE</sequence>
<dbReference type="InterPro" id="IPR003582">
    <property type="entry name" value="ShKT_dom"/>
</dbReference>
<keyword evidence="4" id="KW-1185">Reference proteome</keyword>
<dbReference type="EMBL" id="KN611404">
    <property type="protein sequence ID" value="KHJ76793.1"/>
    <property type="molecule type" value="Genomic_DNA"/>
</dbReference>
<evidence type="ECO:0000313" key="4">
    <source>
        <dbReference type="Proteomes" id="UP000053660"/>
    </source>
</evidence>
<evidence type="ECO:0000313" key="3">
    <source>
        <dbReference type="EMBL" id="KHJ76793.1"/>
    </source>
</evidence>
<comment type="caution">
    <text evidence="1">Lacks conserved residue(s) required for the propagation of feature annotation.</text>
</comment>
<organism evidence="3 4">
    <name type="scientific">Oesophagostomum dentatum</name>
    <name type="common">Nodular worm</name>
    <dbReference type="NCBI Taxonomy" id="61180"/>
    <lineage>
        <taxon>Eukaryota</taxon>
        <taxon>Metazoa</taxon>
        <taxon>Ecdysozoa</taxon>
        <taxon>Nematoda</taxon>
        <taxon>Chromadorea</taxon>
        <taxon>Rhabditida</taxon>
        <taxon>Rhabditina</taxon>
        <taxon>Rhabditomorpha</taxon>
        <taxon>Strongyloidea</taxon>
        <taxon>Strongylidae</taxon>
        <taxon>Oesophagostomum</taxon>
    </lineage>
</organism>
<protein>
    <submittedName>
        <fullName evidence="3">ShTK domain protein</fullName>
    </submittedName>
</protein>
<evidence type="ECO:0000256" key="1">
    <source>
        <dbReference type="PROSITE-ProRule" id="PRU01005"/>
    </source>
</evidence>
<feature type="domain" description="ShKT" evidence="2">
    <location>
        <begin position="35"/>
        <end position="73"/>
    </location>
</feature>
<gene>
    <name evidence="3" type="ORF">OESDEN_23587</name>
</gene>